<dbReference type="PROSITE" id="PS51186">
    <property type="entry name" value="GNAT"/>
    <property type="match status" value="1"/>
</dbReference>
<dbReference type="GO" id="GO:0016747">
    <property type="term" value="F:acyltransferase activity, transferring groups other than amino-acyl groups"/>
    <property type="evidence" value="ECO:0007669"/>
    <property type="project" value="InterPro"/>
</dbReference>
<dbReference type="Pfam" id="PF00583">
    <property type="entry name" value="Acetyltransf_1"/>
    <property type="match status" value="1"/>
</dbReference>
<organism evidence="4">
    <name type="scientific">Levilinea saccharolytica</name>
    <dbReference type="NCBI Taxonomy" id="229921"/>
    <lineage>
        <taxon>Bacteria</taxon>
        <taxon>Bacillati</taxon>
        <taxon>Chloroflexota</taxon>
        <taxon>Anaerolineae</taxon>
        <taxon>Anaerolineales</taxon>
        <taxon>Anaerolineaceae</taxon>
        <taxon>Levilinea</taxon>
    </lineage>
</organism>
<dbReference type="AlphaFoldDB" id="A0A0M8JQF6"/>
<keyword evidence="2" id="KW-0012">Acyltransferase</keyword>
<keyword evidence="4" id="KW-0687">Ribonucleoprotein</keyword>
<dbReference type="EMBL" id="DF967975">
    <property type="protein sequence ID" value="GAP19529.1"/>
    <property type="molecule type" value="Genomic_DNA"/>
</dbReference>
<feature type="domain" description="N-acetyltransferase" evidence="3">
    <location>
        <begin position="11"/>
        <end position="154"/>
    </location>
</feature>
<evidence type="ECO:0000256" key="1">
    <source>
        <dbReference type="ARBA" id="ARBA00022679"/>
    </source>
</evidence>
<dbReference type="CDD" id="cd04301">
    <property type="entry name" value="NAT_SF"/>
    <property type="match status" value="1"/>
</dbReference>
<dbReference type="PANTHER" id="PTHR43420">
    <property type="entry name" value="ACETYLTRANSFERASE"/>
    <property type="match status" value="1"/>
</dbReference>
<gene>
    <name evidence="4" type="ORF">LSAC_03434</name>
</gene>
<dbReference type="InterPro" id="IPR016181">
    <property type="entry name" value="Acyl_CoA_acyltransferase"/>
</dbReference>
<evidence type="ECO:0000313" key="4">
    <source>
        <dbReference type="EMBL" id="GAP19529.1"/>
    </source>
</evidence>
<dbReference type="GO" id="GO:0005840">
    <property type="term" value="C:ribosome"/>
    <property type="evidence" value="ECO:0007669"/>
    <property type="project" value="UniProtKB-KW"/>
</dbReference>
<dbReference type="InterPro" id="IPR000182">
    <property type="entry name" value="GNAT_dom"/>
</dbReference>
<dbReference type="PANTHER" id="PTHR43420:SF12">
    <property type="entry name" value="N-ACETYLTRANSFERASE DOMAIN-CONTAINING PROTEIN"/>
    <property type="match status" value="1"/>
</dbReference>
<dbReference type="SUPFAM" id="SSF55729">
    <property type="entry name" value="Acyl-CoA N-acyltransferases (Nat)"/>
    <property type="match status" value="1"/>
</dbReference>
<dbReference type="OrthoDB" id="159677at2"/>
<accession>A0A0M8JQF6</accession>
<evidence type="ECO:0000256" key="2">
    <source>
        <dbReference type="ARBA" id="ARBA00023315"/>
    </source>
</evidence>
<protein>
    <submittedName>
        <fullName evidence="4">[SSU ribosomal protein S18P]-alanine acetyltransferase</fullName>
    </submittedName>
</protein>
<reference evidence="4" key="1">
    <citation type="journal article" date="2015" name="Genome Announc.">
        <title>Draft Genome Sequences of Anaerolinea thermolimosa IMO-1, Bellilinea caldifistulae GOMI-1, Leptolinea tardivitalis YMTK-2, Levilinea saccharolytica KIBI-1, Longilinea arvoryzae KOME-1, Previously Described as Members of the Class Anaerolineae (Chloroflexi).</title>
        <authorList>
            <person name="Matsuura N."/>
            <person name="Tourlousse M.D."/>
            <person name="Ohashi A."/>
            <person name="Hugenholtz P."/>
            <person name="Sekiguchi Y."/>
        </authorList>
    </citation>
    <scope>NUCLEOTIDE SEQUENCE</scope>
    <source>
        <strain evidence="4">KIBI-1</strain>
    </source>
</reference>
<keyword evidence="1 4" id="KW-0808">Transferase</keyword>
<keyword evidence="4" id="KW-0689">Ribosomal protein</keyword>
<name>A0A0M8JQF6_9CHLR</name>
<dbReference type="InterPro" id="IPR050680">
    <property type="entry name" value="YpeA/RimI_acetyltransf"/>
</dbReference>
<evidence type="ECO:0000259" key="3">
    <source>
        <dbReference type="PROSITE" id="PS51186"/>
    </source>
</evidence>
<sequence length="162" mass="17883">MENMTPEPALFTIQPAGLLDLNDLRRLESLCFEADAWPVLDLMGVLTLPGIVRLKAVIAGRMVGFAAGDKRDPLGIGWITTLGVDPAYRRQGVGRGLLEACEEQVGLPRVRLTLRRSNLEAYRLYQAAGYSRYEVWPQYYSGGEDGIVMQKVLGEAKNSQIG</sequence>
<dbReference type="Gene3D" id="3.40.630.30">
    <property type="match status" value="1"/>
</dbReference>
<proteinExistence type="predicted"/>